<dbReference type="Pfam" id="PF00440">
    <property type="entry name" value="TetR_N"/>
    <property type="match status" value="1"/>
</dbReference>
<dbReference type="SUPFAM" id="SSF48498">
    <property type="entry name" value="Tetracyclin repressor-like, C-terminal domain"/>
    <property type="match status" value="1"/>
</dbReference>
<dbReference type="Pfam" id="PF16925">
    <property type="entry name" value="TetR_C_13"/>
    <property type="match status" value="1"/>
</dbReference>
<feature type="DNA-binding region" description="H-T-H motif" evidence="4">
    <location>
        <begin position="42"/>
        <end position="61"/>
    </location>
</feature>
<dbReference type="Gene3D" id="1.10.357.10">
    <property type="entry name" value="Tetracycline Repressor, domain 2"/>
    <property type="match status" value="1"/>
</dbReference>
<sequence>MTEVTRRRGRPKSKPDANEDTQEALLQAGLAWLTEHGFTGSSLESILRSVNVPKGSFYHYYRSKEAFGLAVLERYRKFFEYKLDKHLLNEQLAPLDRMQAFMDDAIRGLEKHQFERGCLIGNLEQEVHALPISFRDAIEATYASWQQRVSACLRLAQLQGHIPLKHCPDDLAHVFWLGWEGAVTRSRLHHSVAPLRAFGQFFLQSVGH</sequence>
<evidence type="ECO:0000313" key="8">
    <source>
        <dbReference type="Proteomes" id="UP000315901"/>
    </source>
</evidence>
<evidence type="ECO:0000256" key="1">
    <source>
        <dbReference type="ARBA" id="ARBA00023015"/>
    </source>
</evidence>
<name>A0A501W3H5_9GAMM</name>
<keyword evidence="3" id="KW-0804">Transcription</keyword>
<feature type="domain" description="HTH tetR-type" evidence="6">
    <location>
        <begin position="19"/>
        <end position="79"/>
    </location>
</feature>
<evidence type="ECO:0000259" key="6">
    <source>
        <dbReference type="PROSITE" id="PS50977"/>
    </source>
</evidence>
<dbReference type="InterPro" id="IPR011075">
    <property type="entry name" value="TetR_C"/>
</dbReference>
<dbReference type="GO" id="GO:0003677">
    <property type="term" value="F:DNA binding"/>
    <property type="evidence" value="ECO:0007669"/>
    <property type="project" value="UniProtKB-UniRule"/>
</dbReference>
<comment type="caution">
    <text evidence="7">The sequence shown here is derived from an EMBL/GenBank/DDBJ whole genome shotgun (WGS) entry which is preliminary data.</text>
</comment>
<dbReference type="OrthoDB" id="4541465at2"/>
<dbReference type="PANTHER" id="PTHR47506">
    <property type="entry name" value="TRANSCRIPTIONAL REGULATORY PROTEIN"/>
    <property type="match status" value="1"/>
</dbReference>
<reference evidence="7 8" key="1">
    <citation type="submission" date="2019-06" db="EMBL/GenBank/DDBJ databases">
        <title>A novel bacterium of genus Marinomonas, isolated from coastal sand.</title>
        <authorList>
            <person name="Huang H."/>
            <person name="Mo K."/>
            <person name="Hu Y."/>
        </authorList>
    </citation>
    <scope>NUCLEOTIDE SEQUENCE [LARGE SCALE GENOMIC DNA]</scope>
    <source>
        <strain evidence="7 8">HB171799</strain>
    </source>
</reference>
<dbReference type="RefSeq" id="WP_140591884.1">
    <property type="nucleotide sequence ID" value="NZ_VFRR01000087.1"/>
</dbReference>
<dbReference type="SUPFAM" id="SSF46689">
    <property type="entry name" value="Homeodomain-like"/>
    <property type="match status" value="1"/>
</dbReference>
<dbReference type="PROSITE" id="PS50977">
    <property type="entry name" value="HTH_TETR_2"/>
    <property type="match status" value="1"/>
</dbReference>
<evidence type="ECO:0000256" key="5">
    <source>
        <dbReference type="SAM" id="MobiDB-lite"/>
    </source>
</evidence>
<evidence type="ECO:0000256" key="4">
    <source>
        <dbReference type="PROSITE-ProRule" id="PRU00335"/>
    </source>
</evidence>
<dbReference type="InterPro" id="IPR001647">
    <property type="entry name" value="HTH_TetR"/>
</dbReference>
<keyword evidence="8" id="KW-1185">Reference proteome</keyword>
<protein>
    <submittedName>
        <fullName evidence="7">TetR family transcriptional regulator</fullName>
    </submittedName>
</protein>
<dbReference type="Proteomes" id="UP000315901">
    <property type="component" value="Unassembled WGS sequence"/>
</dbReference>
<dbReference type="InterPro" id="IPR009057">
    <property type="entry name" value="Homeodomain-like_sf"/>
</dbReference>
<gene>
    <name evidence="7" type="ORF">FJM67_17045</name>
</gene>
<keyword evidence="1" id="KW-0805">Transcription regulation</keyword>
<feature type="region of interest" description="Disordered" evidence="5">
    <location>
        <begin position="1"/>
        <end position="20"/>
    </location>
</feature>
<evidence type="ECO:0000256" key="2">
    <source>
        <dbReference type="ARBA" id="ARBA00023125"/>
    </source>
</evidence>
<accession>A0A501W3H5</accession>
<proteinExistence type="predicted"/>
<evidence type="ECO:0000256" key="3">
    <source>
        <dbReference type="ARBA" id="ARBA00023163"/>
    </source>
</evidence>
<dbReference type="EMBL" id="VFRR01000087">
    <property type="protein sequence ID" value="TPE44149.1"/>
    <property type="molecule type" value="Genomic_DNA"/>
</dbReference>
<dbReference type="InterPro" id="IPR036271">
    <property type="entry name" value="Tet_transcr_reg_TetR-rel_C_sf"/>
</dbReference>
<evidence type="ECO:0000313" key="7">
    <source>
        <dbReference type="EMBL" id="TPE44149.1"/>
    </source>
</evidence>
<organism evidence="7 8">
    <name type="scientific">Maribrevibacterium harenarium</name>
    <dbReference type="NCBI Taxonomy" id="2589817"/>
    <lineage>
        <taxon>Bacteria</taxon>
        <taxon>Pseudomonadati</taxon>
        <taxon>Pseudomonadota</taxon>
        <taxon>Gammaproteobacteria</taxon>
        <taxon>Oceanospirillales</taxon>
        <taxon>Oceanospirillaceae</taxon>
        <taxon>Maribrevibacterium</taxon>
    </lineage>
</organism>
<dbReference type="PANTHER" id="PTHR47506:SF6">
    <property type="entry name" value="HTH-TYPE TRANSCRIPTIONAL REPRESSOR NEMR"/>
    <property type="match status" value="1"/>
</dbReference>
<keyword evidence="2 4" id="KW-0238">DNA-binding</keyword>
<dbReference type="AlphaFoldDB" id="A0A501W3H5"/>